<evidence type="ECO:0000256" key="6">
    <source>
        <dbReference type="ARBA" id="ARBA00022917"/>
    </source>
</evidence>
<keyword evidence="5" id="KW-0808">Transferase</keyword>
<dbReference type="GeneID" id="103379021"/>
<comment type="similarity">
    <text evidence="2">Belongs to the Fmt family.</text>
</comment>
<dbReference type="STRING" id="244447.ENSCSEP00000013446"/>
<dbReference type="InterPro" id="IPR005794">
    <property type="entry name" value="Fmt"/>
</dbReference>
<dbReference type="OrthoDB" id="10268103at2759"/>
<keyword evidence="6" id="KW-0648">Protein biosynthesis</keyword>
<comment type="subcellular location">
    <subcellularLocation>
        <location evidence="1">Mitochondrion</location>
    </subcellularLocation>
</comment>
<evidence type="ECO:0000256" key="5">
    <source>
        <dbReference type="ARBA" id="ARBA00022679"/>
    </source>
</evidence>
<dbReference type="GeneTree" id="ENSGT00390000017828"/>
<dbReference type="RefSeq" id="XP_008308646.1">
    <property type="nucleotide sequence ID" value="XM_008310424.3"/>
</dbReference>
<dbReference type="Pfam" id="PF02911">
    <property type="entry name" value="Formyl_trans_C"/>
    <property type="match status" value="1"/>
</dbReference>
<feature type="domain" description="Formyl transferase C-terminal" evidence="12">
    <location>
        <begin position="231"/>
        <end position="334"/>
    </location>
</feature>
<comment type="catalytic activity">
    <reaction evidence="9">
        <text>L-methionyl-tRNA(fMet) + (6R)-10-formyltetrahydrofolate = N-formyl-L-methionyl-tRNA(fMet) + (6S)-5,6,7,8-tetrahydrofolate + H(+)</text>
        <dbReference type="Rhea" id="RHEA:24380"/>
        <dbReference type="Rhea" id="RHEA-COMP:9952"/>
        <dbReference type="Rhea" id="RHEA-COMP:9953"/>
        <dbReference type="ChEBI" id="CHEBI:15378"/>
        <dbReference type="ChEBI" id="CHEBI:57453"/>
        <dbReference type="ChEBI" id="CHEBI:78530"/>
        <dbReference type="ChEBI" id="CHEBI:78844"/>
        <dbReference type="ChEBI" id="CHEBI:195366"/>
        <dbReference type="EC" id="2.1.2.9"/>
    </reaction>
    <physiologicalReaction direction="left-to-right" evidence="9">
        <dbReference type="Rhea" id="RHEA:24381"/>
    </physiologicalReaction>
</comment>
<proteinExistence type="inferred from homology"/>
<reference evidence="13" key="2">
    <citation type="submission" date="2025-08" db="UniProtKB">
        <authorList>
            <consortium name="Ensembl"/>
        </authorList>
    </citation>
    <scope>IDENTIFICATION</scope>
</reference>
<dbReference type="EC" id="2.1.2.9" evidence="3"/>
<dbReference type="AlphaFoldDB" id="A0A3P8VJJ6"/>
<organism evidence="13 14">
    <name type="scientific">Cynoglossus semilaevis</name>
    <name type="common">Tongue sole</name>
    <dbReference type="NCBI Taxonomy" id="244447"/>
    <lineage>
        <taxon>Eukaryota</taxon>
        <taxon>Metazoa</taxon>
        <taxon>Chordata</taxon>
        <taxon>Craniata</taxon>
        <taxon>Vertebrata</taxon>
        <taxon>Euteleostomi</taxon>
        <taxon>Actinopterygii</taxon>
        <taxon>Neopterygii</taxon>
        <taxon>Teleostei</taxon>
        <taxon>Neoteleostei</taxon>
        <taxon>Acanthomorphata</taxon>
        <taxon>Carangaria</taxon>
        <taxon>Pleuronectiformes</taxon>
        <taxon>Pleuronectoidei</taxon>
        <taxon>Cynoglossidae</taxon>
        <taxon>Cynoglossinae</taxon>
        <taxon>Cynoglossus</taxon>
    </lineage>
</organism>
<dbReference type="KEGG" id="csem:103379021"/>
<feature type="domain" description="Formyl transferase N-terminal" evidence="11">
    <location>
        <begin position="107"/>
        <end position="207"/>
    </location>
</feature>
<dbReference type="Pfam" id="PF00551">
    <property type="entry name" value="Formyl_trans_N"/>
    <property type="match status" value="1"/>
</dbReference>
<dbReference type="SUPFAM" id="SSF53328">
    <property type="entry name" value="Formyltransferase"/>
    <property type="match status" value="1"/>
</dbReference>
<keyword evidence="14" id="KW-1185">Reference proteome</keyword>
<evidence type="ECO:0000256" key="7">
    <source>
        <dbReference type="ARBA" id="ARBA00022946"/>
    </source>
</evidence>
<dbReference type="GO" id="GO:0005739">
    <property type="term" value="C:mitochondrion"/>
    <property type="evidence" value="ECO:0007669"/>
    <property type="project" value="UniProtKB-SubCell"/>
</dbReference>
<dbReference type="Proteomes" id="UP000265120">
    <property type="component" value="Chromosome 5"/>
</dbReference>
<dbReference type="InterPro" id="IPR041711">
    <property type="entry name" value="Met-tRNA-FMT_N"/>
</dbReference>
<evidence type="ECO:0000256" key="2">
    <source>
        <dbReference type="ARBA" id="ARBA00010699"/>
    </source>
</evidence>
<dbReference type="OMA" id="GASPIHE"/>
<evidence type="ECO:0000259" key="11">
    <source>
        <dbReference type="Pfam" id="PF00551"/>
    </source>
</evidence>
<dbReference type="CTD" id="123263"/>
<dbReference type="NCBIfam" id="TIGR00460">
    <property type="entry name" value="fmt"/>
    <property type="match status" value="1"/>
</dbReference>
<dbReference type="InterPro" id="IPR002376">
    <property type="entry name" value="Formyl_transf_N"/>
</dbReference>
<evidence type="ECO:0000259" key="12">
    <source>
        <dbReference type="Pfam" id="PF02911"/>
    </source>
</evidence>
<dbReference type="InterPro" id="IPR005793">
    <property type="entry name" value="Formyl_trans_C"/>
</dbReference>
<dbReference type="CDD" id="cd08646">
    <property type="entry name" value="FMT_core_Met-tRNA-FMT_N"/>
    <property type="match status" value="1"/>
</dbReference>
<dbReference type="InterPro" id="IPR036477">
    <property type="entry name" value="Formyl_transf_N_sf"/>
</dbReference>
<sequence>MWLSSRASTASAGVALKLRQRQKQQRQFFGSLRKSGPPWRLLFFGSDHFALESLKLLTANSRSSSEKIVESLEVVTLSPKVPVTTFAQQNHLLVHSWPPDHVDGRFDVGVVVSFGCLLPERLINKFPYGILNVHPSLLPRWRGPAPVFHTILHGDTVTGVSIMHIRPHRFDVGPILNQEIHKVPDKCTSEELGAALATKGAKLLIDTLETLPERMAQKIEQKETSATFAPKISASLSWVLWEDQTCSHIDRLYRAIGSQMHLKTMWMGRTIKLLDFVGKCHISLSDPSRIPVFGSVTYQKESNTLAVRCQDGWVGFKGVLLRKRLTAADFYNGYLHQQRAPHEAGAAGLFISRLPAAAAPHVKGNLASS</sequence>
<evidence type="ECO:0000256" key="3">
    <source>
        <dbReference type="ARBA" id="ARBA00012261"/>
    </source>
</evidence>
<dbReference type="Gene3D" id="3.40.50.12230">
    <property type="match status" value="1"/>
</dbReference>
<dbReference type="GO" id="GO:0004479">
    <property type="term" value="F:methionyl-tRNA formyltransferase activity"/>
    <property type="evidence" value="ECO:0007669"/>
    <property type="project" value="UniProtKB-EC"/>
</dbReference>
<name>A0A3P8VJJ6_CYNSE</name>
<evidence type="ECO:0000256" key="1">
    <source>
        <dbReference type="ARBA" id="ARBA00004173"/>
    </source>
</evidence>
<reference evidence="13 14" key="1">
    <citation type="journal article" date="2014" name="Nat. Genet.">
        <title>Whole-genome sequence of a flatfish provides insights into ZW sex chromosome evolution and adaptation to a benthic lifestyle.</title>
        <authorList>
            <person name="Chen S."/>
            <person name="Zhang G."/>
            <person name="Shao C."/>
            <person name="Huang Q."/>
            <person name="Liu G."/>
            <person name="Zhang P."/>
            <person name="Song W."/>
            <person name="An N."/>
            <person name="Chalopin D."/>
            <person name="Volff J.N."/>
            <person name="Hong Y."/>
            <person name="Li Q."/>
            <person name="Sha Z."/>
            <person name="Zhou H."/>
            <person name="Xie M."/>
            <person name="Yu Q."/>
            <person name="Liu Y."/>
            <person name="Xiang H."/>
            <person name="Wang N."/>
            <person name="Wu K."/>
            <person name="Yang C."/>
            <person name="Zhou Q."/>
            <person name="Liao X."/>
            <person name="Yang L."/>
            <person name="Hu Q."/>
            <person name="Zhang J."/>
            <person name="Meng L."/>
            <person name="Jin L."/>
            <person name="Tian Y."/>
            <person name="Lian J."/>
            <person name="Yang J."/>
            <person name="Miao G."/>
            <person name="Liu S."/>
            <person name="Liang Z."/>
            <person name="Yan F."/>
            <person name="Li Y."/>
            <person name="Sun B."/>
            <person name="Zhang H."/>
            <person name="Zhang J."/>
            <person name="Zhu Y."/>
            <person name="Du M."/>
            <person name="Zhao Y."/>
            <person name="Schartl M."/>
            <person name="Tang Q."/>
            <person name="Wang J."/>
        </authorList>
    </citation>
    <scope>NUCLEOTIDE SEQUENCE</scope>
</reference>
<evidence type="ECO:0000313" key="13">
    <source>
        <dbReference type="Ensembl" id="ENSCSEP00000013446.1"/>
    </source>
</evidence>
<evidence type="ECO:0000313" key="14">
    <source>
        <dbReference type="Proteomes" id="UP000265120"/>
    </source>
</evidence>
<dbReference type="PANTHER" id="PTHR11138:SF5">
    <property type="entry name" value="METHIONYL-TRNA FORMYLTRANSFERASE, MITOCHONDRIAL"/>
    <property type="match status" value="1"/>
</dbReference>
<dbReference type="PANTHER" id="PTHR11138">
    <property type="entry name" value="METHIONYL-TRNA FORMYLTRANSFERASE"/>
    <property type="match status" value="1"/>
</dbReference>
<keyword evidence="8" id="KW-0496">Mitochondrion</keyword>
<evidence type="ECO:0000256" key="8">
    <source>
        <dbReference type="ARBA" id="ARBA00023128"/>
    </source>
</evidence>
<accession>A0A3P8VJJ6</accession>
<reference evidence="13" key="3">
    <citation type="submission" date="2025-09" db="UniProtKB">
        <authorList>
            <consortium name="Ensembl"/>
        </authorList>
    </citation>
    <scope>IDENTIFICATION</scope>
</reference>
<dbReference type="FunFam" id="3.40.50.12230:FF:000003">
    <property type="entry name" value="methionyl-tRNA formyltransferase, mitochondrial"/>
    <property type="match status" value="1"/>
</dbReference>
<keyword evidence="7" id="KW-0809">Transit peptide</keyword>
<evidence type="ECO:0000256" key="10">
    <source>
        <dbReference type="ARBA" id="ARBA00057846"/>
    </source>
</evidence>
<evidence type="ECO:0000256" key="9">
    <source>
        <dbReference type="ARBA" id="ARBA00052555"/>
    </source>
</evidence>
<evidence type="ECO:0000256" key="4">
    <source>
        <dbReference type="ARBA" id="ARBA00014185"/>
    </source>
</evidence>
<dbReference type="Ensembl" id="ENSCSET00000013604.1">
    <property type="protein sequence ID" value="ENSCSEP00000013446.1"/>
    <property type="gene ID" value="ENSCSEG00000008666.1"/>
</dbReference>
<dbReference type="InParanoid" id="A0A3P8VJJ6"/>
<protein>
    <recommendedName>
        <fullName evidence="4">Methionyl-tRNA formyltransferase, mitochondrial</fullName>
        <ecNumber evidence="3">2.1.2.9</ecNumber>
    </recommendedName>
</protein>
<comment type="function">
    <text evidence="10">Methionyl-tRNA formyltransferase that formylates methionyl-tRNA in mitochondria and is crucial for translation initiation.</text>
</comment>